<sequence>MYRRDAATPEAAAADTQIFGRPMTATLAEAARLASFLGRWYGFDTIPNGLLVVASVLTPGSFAGNAVRGGAREFGQAVSGLVDAFLDGELENLDQAVRAFREERSSDARRAAQLSDSRARRVAAATRNPAATLGQAVPAPEVDYAKATYLKFQARERRVVFWLAALAAVTVVGSPALAVAVVVVLVIGVVGSLRRLMVAVGIVFVGLLVSRGWQVLIAFAVAAVLCPVVLRVLQAPYGHRRVLRGGYLALMPHPGLQMQLARAQRLQRLDYPADALRLLTGLLALAPRRARQSVLLRIAVTALRAGDLQQVLDACAEIRARRGFNLLAMSRPDRAYLAMCEGLALLRIGRHAEALTALAWAEQQSVAGPDLLRADAELAVGEALLDEGRFGEAETRFLAAATRFLSHSRFVDLAGALRGRALSLVAAGSAEVAEKVLYDGQRILIDYVLSWRRELIQEGFPARYRAAIRQYTGVGLQLARLTVDTADDTEEYVDNVGPDTGVAAMCADLDDAVGQAQALGLAGRRLEDDSRPVDALVLRLTAVAALDERRYRLRSQTDRLAWAVNYTDAVDAALSCAMSAADPSAAAQIMEAARLQGVPKPEARHTAMAPPEPSYAGGAAARFDAARRSVALQLRGELPLRPPPVIRVRGDARLLGPHAAERPAALDIEFIASVAAGNGAWWWGQWSTADGVYWSLVPPTGEVRAGRIDWGPGSDLAHLLERLHAALPIQHMGETDTEIHRRVTTGEMFDLQTEQQLMVSLGALLVPGPLRAELVRRLQGGEPPLPLAIAPARALPWLPWITLGIGVETTDGVAARMLHAADVTLAPSAAMIDVVSQRPVAPVGPVRLAVLNPTGDLPETHNLRFQLPERTLLLDDGTAGVPATKANVSRALTGLDRASAVVFGCHAEIATPNQPSTSALRLRPGDGDPGYLTAEELLADDEGNRRYPLPRTAVILGCESADISGAAGAEWLTLGPAMLWAGADEALVTLYPIFKDAPAESDLLSLLVEGLSLADAVSRWQRECLTEWTRTGADWYSPVHWAGHSLIGRRHGGPNPHGGDTALGDPLPSLSSGLAALLTGAARTARELHQSVVTTGHLVREYLEAETEMFQTYLGQEALFTFGSAGVVKLLRRERERAGTNLDVRPSPAVKQAVYRARVRAAEMGSPTTVKAHLMLELVDRTYPDSRLLLLLSGLSSRPSFRRSLLAEARQRDSGCAPLSNGQAQRPFIKHVLDEEPSPSRRGDG</sequence>
<feature type="transmembrane region" description="Helical" evidence="2">
    <location>
        <begin position="159"/>
        <end position="187"/>
    </location>
</feature>
<dbReference type="InterPro" id="IPR011990">
    <property type="entry name" value="TPR-like_helical_dom_sf"/>
</dbReference>
<gene>
    <name evidence="4" type="ORF">ACFY35_26815</name>
</gene>
<evidence type="ECO:0000256" key="2">
    <source>
        <dbReference type="SAM" id="Phobius"/>
    </source>
</evidence>
<keyword evidence="2" id="KW-0472">Membrane</keyword>
<evidence type="ECO:0000313" key="4">
    <source>
        <dbReference type="EMBL" id="MFF5293065.1"/>
    </source>
</evidence>
<feature type="compositionally biased region" description="Basic and acidic residues" evidence="1">
    <location>
        <begin position="1231"/>
        <end position="1245"/>
    </location>
</feature>
<feature type="region of interest" description="Disordered" evidence="1">
    <location>
        <begin position="1212"/>
        <end position="1245"/>
    </location>
</feature>
<evidence type="ECO:0000256" key="1">
    <source>
        <dbReference type="SAM" id="MobiDB-lite"/>
    </source>
</evidence>
<proteinExistence type="predicted"/>
<name>A0ABW6WKK6_9ACTN</name>
<dbReference type="SUPFAM" id="SSF48452">
    <property type="entry name" value="TPR-like"/>
    <property type="match status" value="1"/>
</dbReference>
<feature type="transmembrane region" description="Helical" evidence="2">
    <location>
        <begin position="193"/>
        <end position="209"/>
    </location>
</feature>
<dbReference type="Pfam" id="PF12770">
    <property type="entry name" value="CHAT"/>
    <property type="match status" value="1"/>
</dbReference>
<keyword evidence="2" id="KW-1133">Transmembrane helix</keyword>
<protein>
    <submittedName>
        <fullName evidence="4">CHAT domain-containing protein</fullName>
    </submittedName>
</protein>
<organism evidence="4 5">
    <name type="scientific">Paractinoplanes globisporus</name>
    <dbReference type="NCBI Taxonomy" id="113565"/>
    <lineage>
        <taxon>Bacteria</taxon>
        <taxon>Bacillati</taxon>
        <taxon>Actinomycetota</taxon>
        <taxon>Actinomycetes</taxon>
        <taxon>Micromonosporales</taxon>
        <taxon>Micromonosporaceae</taxon>
        <taxon>Paractinoplanes</taxon>
    </lineage>
</organism>
<reference evidence="4 5" key="1">
    <citation type="submission" date="2024-10" db="EMBL/GenBank/DDBJ databases">
        <title>The Natural Products Discovery Center: Release of the First 8490 Sequenced Strains for Exploring Actinobacteria Biosynthetic Diversity.</title>
        <authorList>
            <person name="Kalkreuter E."/>
            <person name="Kautsar S.A."/>
            <person name="Yang D."/>
            <person name="Bader C.D."/>
            <person name="Teijaro C.N."/>
            <person name="Fluegel L."/>
            <person name="Davis C.M."/>
            <person name="Simpson J.R."/>
            <person name="Lauterbach L."/>
            <person name="Steele A.D."/>
            <person name="Gui C."/>
            <person name="Meng S."/>
            <person name="Li G."/>
            <person name="Viehrig K."/>
            <person name="Ye F."/>
            <person name="Su P."/>
            <person name="Kiefer A.F."/>
            <person name="Nichols A."/>
            <person name="Cepeda A.J."/>
            <person name="Yan W."/>
            <person name="Fan B."/>
            <person name="Jiang Y."/>
            <person name="Adhikari A."/>
            <person name="Zheng C.-J."/>
            <person name="Schuster L."/>
            <person name="Cowan T.M."/>
            <person name="Smanski M.J."/>
            <person name="Chevrette M.G."/>
            <person name="De Carvalho L.P.S."/>
            <person name="Shen B."/>
        </authorList>
    </citation>
    <scope>NUCLEOTIDE SEQUENCE [LARGE SCALE GENOMIC DNA]</scope>
    <source>
        <strain evidence="4 5">NPDC000087</strain>
    </source>
</reference>
<dbReference type="RefSeq" id="WP_026205845.1">
    <property type="nucleotide sequence ID" value="NZ_JBIAZU010000005.1"/>
</dbReference>
<feature type="transmembrane region" description="Helical" evidence="2">
    <location>
        <begin position="216"/>
        <end position="233"/>
    </location>
</feature>
<evidence type="ECO:0000259" key="3">
    <source>
        <dbReference type="Pfam" id="PF12770"/>
    </source>
</evidence>
<dbReference type="Proteomes" id="UP001602245">
    <property type="component" value="Unassembled WGS sequence"/>
</dbReference>
<evidence type="ECO:0000313" key="5">
    <source>
        <dbReference type="Proteomes" id="UP001602245"/>
    </source>
</evidence>
<dbReference type="InterPro" id="IPR024983">
    <property type="entry name" value="CHAT_dom"/>
</dbReference>
<accession>A0ABW6WKK6</accession>
<keyword evidence="2" id="KW-0812">Transmembrane</keyword>
<comment type="caution">
    <text evidence="4">The sequence shown here is derived from an EMBL/GenBank/DDBJ whole genome shotgun (WGS) entry which is preliminary data.</text>
</comment>
<feature type="domain" description="CHAT" evidence="3">
    <location>
        <begin position="761"/>
        <end position="1048"/>
    </location>
</feature>
<keyword evidence="5" id="KW-1185">Reference proteome</keyword>
<dbReference type="EMBL" id="JBIAZU010000005">
    <property type="protein sequence ID" value="MFF5293065.1"/>
    <property type="molecule type" value="Genomic_DNA"/>
</dbReference>
<dbReference type="Gene3D" id="1.25.40.10">
    <property type="entry name" value="Tetratricopeptide repeat domain"/>
    <property type="match status" value="1"/>
</dbReference>